<evidence type="ECO:0008006" key="4">
    <source>
        <dbReference type="Google" id="ProtNLM"/>
    </source>
</evidence>
<accession>A0ABW1KE38</accession>
<comment type="caution">
    <text evidence="2">The sequence shown here is derived from an EMBL/GenBank/DDBJ whole genome shotgun (WGS) entry which is preliminary data.</text>
</comment>
<protein>
    <recommendedName>
        <fullName evidence="4">Lipoprotein</fullName>
    </recommendedName>
</protein>
<organism evidence="2 3">
    <name type="scientific">Plantactinospora solaniradicis</name>
    <dbReference type="NCBI Taxonomy" id="1723736"/>
    <lineage>
        <taxon>Bacteria</taxon>
        <taxon>Bacillati</taxon>
        <taxon>Actinomycetota</taxon>
        <taxon>Actinomycetes</taxon>
        <taxon>Micromonosporales</taxon>
        <taxon>Micromonosporaceae</taxon>
        <taxon>Plantactinospora</taxon>
    </lineage>
</organism>
<gene>
    <name evidence="2" type="ORF">ACFP2T_27360</name>
</gene>
<dbReference type="RefSeq" id="WP_377426402.1">
    <property type="nucleotide sequence ID" value="NZ_JBHSPR010000023.1"/>
</dbReference>
<keyword evidence="3" id="KW-1185">Reference proteome</keyword>
<reference evidence="3" key="1">
    <citation type="journal article" date="2019" name="Int. J. Syst. Evol. Microbiol.">
        <title>The Global Catalogue of Microorganisms (GCM) 10K type strain sequencing project: providing services to taxonomists for standard genome sequencing and annotation.</title>
        <authorList>
            <consortium name="The Broad Institute Genomics Platform"/>
            <consortium name="The Broad Institute Genome Sequencing Center for Infectious Disease"/>
            <person name="Wu L."/>
            <person name="Ma J."/>
        </authorList>
    </citation>
    <scope>NUCLEOTIDE SEQUENCE [LARGE SCALE GENOMIC DNA]</scope>
    <source>
        <strain evidence="3">ZS-35-S2</strain>
    </source>
</reference>
<feature type="chain" id="PRO_5046478671" description="Lipoprotein" evidence="1">
    <location>
        <begin position="19"/>
        <end position="190"/>
    </location>
</feature>
<sequence length="190" mass="20155">MTRMRRVAGLLLVTAALAACSGDPDLDLTVRTAVAGGDVAVEYTLANRSDAPMVVYDGGWTDPQQPGWSRGPVEVSVRDDGVIELSQRIIHPCQTPDTSDCGGAREPTVRIRGSVLEPGASRSDSFRVPLEVEPDHPASAQRTPISMGGRTVVFCIGFTEVTDDNPPAADGLYPPASPQTILCGEPFRLP</sequence>
<evidence type="ECO:0000313" key="2">
    <source>
        <dbReference type="EMBL" id="MFC6019904.1"/>
    </source>
</evidence>
<feature type="signal peptide" evidence="1">
    <location>
        <begin position="1"/>
        <end position="18"/>
    </location>
</feature>
<evidence type="ECO:0000256" key="1">
    <source>
        <dbReference type="SAM" id="SignalP"/>
    </source>
</evidence>
<dbReference type="EMBL" id="JBHSPR010000023">
    <property type="protein sequence ID" value="MFC6019904.1"/>
    <property type="molecule type" value="Genomic_DNA"/>
</dbReference>
<dbReference type="PROSITE" id="PS51257">
    <property type="entry name" value="PROKAR_LIPOPROTEIN"/>
    <property type="match status" value="1"/>
</dbReference>
<proteinExistence type="predicted"/>
<keyword evidence="1" id="KW-0732">Signal</keyword>
<dbReference type="Proteomes" id="UP001596203">
    <property type="component" value="Unassembled WGS sequence"/>
</dbReference>
<name>A0ABW1KE38_9ACTN</name>
<evidence type="ECO:0000313" key="3">
    <source>
        <dbReference type="Proteomes" id="UP001596203"/>
    </source>
</evidence>